<name>A0A8I3AEU5_9AGAM</name>
<proteinExistence type="predicted"/>
<dbReference type="Proteomes" id="UP000683000">
    <property type="component" value="Unassembled WGS sequence"/>
</dbReference>
<evidence type="ECO:0000313" key="2">
    <source>
        <dbReference type="Proteomes" id="UP000683000"/>
    </source>
</evidence>
<reference evidence="1" key="1">
    <citation type="submission" date="2021-03" db="EMBL/GenBank/DDBJ databases">
        <title>Evolutionary innovations through gain and loss of genes in the ectomycorrhizal Boletales.</title>
        <authorList>
            <person name="Wu G."/>
            <person name="Miyauchi S."/>
            <person name="Morin E."/>
            <person name="Yang Z.-L."/>
            <person name="Xu J."/>
            <person name="Martin F.M."/>
        </authorList>
    </citation>
    <scope>NUCLEOTIDE SEQUENCE</scope>
    <source>
        <strain evidence="1">BR01</strain>
    </source>
</reference>
<accession>A0A8I3AEU5</accession>
<keyword evidence="2" id="KW-1185">Reference proteome</keyword>
<dbReference type="AlphaFoldDB" id="A0A8I3AEU5"/>
<comment type="caution">
    <text evidence="1">The sequence shown here is derived from an EMBL/GenBank/DDBJ whole genome shotgun (WGS) entry which is preliminary data.</text>
</comment>
<sequence length="125" mass="14175">MKEKDLDQSNMQADQSQGHMGFLPALEAKYGFVGDNAWNPPTQGSDSLLPVETEYQNYTEQSLSSSSDLLVYWVVDLLYEDPEEKVHDAHLTCQQELDQMLAEALRDDELDNVPDTIELFGHSPR</sequence>
<organism evidence="1 2">
    <name type="scientific">Boletus reticuloceps</name>
    <dbReference type="NCBI Taxonomy" id="495285"/>
    <lineage>
        <taxon>Eukaryota</taxon>
        <taxon>Fungi</taxon>
        <taxon>Dikarya</taxon>
        <taxon>Basidiomycota</taxon>
        <taxon>Agaricomycotina</taxon>
        <taxon>Agaricomycetes</taxon>
        <taxon>Agaricomycetidae</taxon>
        <taxon>Boletales</taxon>
        <taxon>Boletineae</taxon>
        <taxon>Boletaceae</taxon>
        <taxon>Boletoideae</taxon>
        <taxon>Boletus</taxon>
    </lineage>
</organism>
<dbReference type="EMBL" id="JAGFBS010000004">
    <property type="protein sequence ID" value="KAG6379821.1"/>
    <property type="molecule type" value="Genomic_DNA"/>
</dbReference>
<protein>
    <submittedName>
        <fullName evidence="1">Uncharacterized protein</fullName>
    </submittedName>
</protein>
<gene>
    <name evidence="1" type="ORF">JVT61DRAFT_10368</name>
</gene>
<evidence type="ECO:0000313" key="1">
    <source>
        <dbReference type="EMBL" id="KAG6379821.1"/>
    </source>
</evidence>